<feature type="transmembrane region" description="Helical" evidence="3">
    <location>
        <begin position="835"/>
        <end position="858"/>
    </location>
</feature>
<keyword evidence="3" id="KW-0812">Transmembrane</keyword>
<dbReference type="OrthoDB" id="9813021at2"/>
<keyword evidence="1" id="KW-0175">Coiled coil</keyword>
<keyword evidence="3" id="KW-0472">Membrane</keyword>
<comment type="caution">
    <text evidence="5">The sequence shown here is derived from an EMBL/GenBank/DDBJ whole genome shotgun (WGS) entry which is preliminary data.</text>
</comment>
<name>A0A495J0R4_9SPHI</name>
<protein>
    <submittedName>
        <fullName evidence="5">Serine/threonine protein kinase</fullName>
    </submittedName>
</protein>
<sequence length="963" mass="108586">MSTQRISDDSVIPNQSNSTSRLPDQSAVGATSRIAASDIVESGGNTSASAIIGSSVPAHLAENLQINLNGHDFKIIKHITSSGEAEIYLLQGSNAQVVLKYYFSNYRPKDEIITRLHALKRRDIMSPLDSGVYQDRFFELSEYMTGGTLDSAMPLTSVDTIKKYAALIAEALNACHQNGIIHRDIKPVNIFFRSPARDEIALGDFGISSALQAGADYRFTNSVNRTTAYAAPELFTNINNQTTLDKKVDYYALGISFLELWLGHDPFKDMAEFMVMRIKIEGRVSIPTSIDHDVQNLIKGLITTEPPKRWGYEEIQKWMRGEFVQVHETGRMASFQPYEWDDLNNVVVDDPKELARLMEGDRKRAVRQLYSRAIPDWVKASSQDMYSDLLYVVENEFPNNTPENAELGVTKAIYILDKERSFKGYDGTVCNSVAEIARHIEANAAHYRDDLKQAHANLYLFLETRGFDDRIKKYQKYYAQFEPEKALNLIVLDLDDNNLVMHKKQYDNIQDLMNADLGIVTTLASKVANKDSKVSLWLDMTYNNMAGAISTWRADTDHRNLETLRYTLQVSGFKLDDKEVTDVAGFSNLLQANLSRFATSDDSAQNISNADYWLTHYKNSSLKSVFATLLFSGNVNEADFLAIYTRVINMAPIDPYPLAIQMAGFRKLNFHNGNASLQNFSDVTSQAFVSFLVSQKSVAVYALDNLEKTVKTLQQIKQADEALAVAILKQLDHKIAADILADLKNIQNNSDSFNAYCARLKDFSAQLVTPIFASLPAITAIDAKLKQVETKKQEIETKYNAQRVKDQKDIIDTFKKFEDTQVEAQIDFYKKFDDFLFIFFVTSSLILFYLIILFNLILFNNSEVFSSILLGFEIAVVIAMFMMIFSSVFKTGRVRKTLTTLLLRPVLKDSNSSWVVNANNARAAVNSQKDVKLKDLDKRTDARINDELFNESVPIMLAAPARA</sequence>
<feature type="transmembrane region" description="Helical" evidence="3">
    <location>
        <begin position="864"/>
        <end position="889"/>
    </location>
</feature>
<feature type="domain" description="Protein kinase" evidence="4">
    <location>
        <begin position="73"/>
        <end position="324"/>
    </location>
</feature>
<evidence type="ECO:0000313" key="5">
    <source>
        <dbReference type="EMBL" id="RKR82302.1"/>
    </source>
</evidence>
<reference evidence="5 6" key="1">
    <citation type="submission" date="2018-10" db="EMBL/GenBank/DDBJ databases">
        <title>Genomic Encyclopedia of Archaeal and Bacterial Type Strains, Phase II (KMG-II): from individual species to whole genera.</title>
        <authorList>
            <person name="Goeker M."/>
        </authorList>
    </citation>
    <scope>NUCLEOTIDE SEQUENCE [LARGE SCALE GENOMIC DNA]</scope>
    <source>
        <strain evidence="5 6">DSM 18602</strain>
    </source>
</reference>
<gene>
    <name evidence="5" type="ORF">BDD43_2478</name>
</gene>
<evidence type="ECO:0000313" key="6">
    <source>
        <dbReference type="Proteomes" id="UP000268007"/>
    </source>
</evidence>
<dbReference type="Pfam" id="PF00069">
    <property type="entry name" value="Pkinase"/>
    <property type="match status" value="1"/>
</dbReference>
<keyword evidence="5" id="KW-0723">Serine/threonine-protein kinase</keyword>
<evidence type="ECO:0000256" key="2">
    <source>
        <dbReference type="SAM" id="MobiDB-lite"/>
    </source>
</evidence>
<dbReference type="GO" id="GO:0005524">
    <property type="term" value="F:ATP binding"/>
    <property type="evidence" value="ECO:0007669"/>
    <property type="project" value="InterPro"/>
</dbReference>
<dbReference type="GO" id="GO:0005737">
    <property type="term" value="C:cytoplasm"/>
    <property type="evidence" value="ECO:0007669"/>
    <property type="project" value="TreeGrafter"/>
</dbReference>
<dbReference type="InterPro" id="IPR011009">
    <property type="entry name" value="Kinase-like_dom_sf"/>
</dbReference>
<dbReference type="PANTHER" id="PTHR24348">
    <property type="entry name" value="SERINE/THREONINE-PROTEIN KINASE UNC-51-RELATED"/>
    <property type="match status" value="1"/>
</dbReference>
<dbReference type="InterPro" id="IPR008271">
    <property type="entry name" value="Ser/Thr_kinase_AS"/>
</dbReference>
<keyword evidence="5" id="KW-0808">Transferase</keyword>
<dbReference type="RefSeq" id="WP_121197919.1">
    <property type="nucleotide sequence ID" value="NZ_RBKU01000001.1"/>
</dbReference>
<dbReference type="PROSITE" id="PS00108">
    <property type="entry name" value="PROTEIN_KINASE_ST"/>
    <property type="match status" value="1"/>
</dbReference>
<dbReference type="Proteomes" id="UP000268007">
    <property type="component" value="Unassembled WGS sequence"/>
</dbReference>
<feature type="coiled-coil region" evidence="1">
    <location>
        <begin position="778"/>
        <end position="805"/>
    </location>
</feature>
<dbReference type="SUPFAM" id="SSF56112">
    <property type="entry name" value="Protein kinase-like (PK-like)"/>
    <property type="match status" value="1"/>
</dbReference>
<keyword evidence="5" id="KW-0418">Kinase</keyword>
<evidence type="ECO:0000256" key="1">
    <source>
        <dbReference type="SAM" id="Coils"/>
    </source>
</evidence>
<feature type="region of interest" description="Disordered" evidence="2">
    <location>
        <begin position="1"/>
        <end position="27"/>
    </location>
</feature>
<dbReference type="EMBL" id="RBKU01000001">
    <property type="protein sequence ID" value="RKR82302.1"/>
    <property type="molecule type" value="Genomic_DNA"/>
</dbReference>
<dbReference type="InterPro" id="IPR000719">
    <property type="entry name" value="Prot_kinase_dom"/>
</dbReference>
<dbReference type="GO" id="GO:0004674">
    <property type="term" value="F:protein serine/threonine kinase activity"/>
    <property type="evidence" value="ECO:0007669"/>
    <property type="project" value="UniProtKB-KW"/>
</dbReference>
<proteinExistence type="predicted"/>
<organism evidence="5 6">
    <name type="scientific">Mucilaginibacter gracilis</name>
    <dbReference type="NCBI Taxonomy" id="423350"/>
    <lineage>
        <taxon>Bacteria</taxon>
        <taxon>Pseudomonadati</taxon>
        <taxon>Bacteroidota</taxon>
        <taxon>Sphingobacteriia</taxon>
        <taxon>Sphingobacteriales</taxon>
        <taxon>Sphingobacteriaceae</taxon>
        <taxon>Mucilaginibacter</taxon>
    </lineage>
</organism>
<keyword evidence="3" id="KW-1133">Transmembrane helix</keyword>
<evidence type="ECO:0000259" key="4">
    <source>
        <dbReference type="PROSITE" id="PS50011"/>
    </source>
</evidence>
<dbReference type="InterPro" id="IPR045269">
    <property type="entry name" value="Atg1-like"/>
</dbReference>
<keyword evidence="6" id="KW-1185">Reference proteome</keyword>
<dbReference type="SMART" id="SM00220">
    <property type="entry name" value="S_TKc"/>
    <property type="match status" value="1"/>
</dbReference>
<dbReference type="Gene3D" id="1.10.510.10">
    <property type="entry name" value="Transferase(Phosphotransferase) domain 1"/>
    <property type="match status" value="1"/>
</dbReference>
<dbReference type="PROSITE" id="PS50011">
    <property type="entry name" value="PROTEIN_KINASE_DOM"/>
    <property type="match status" value="1"/>
</dbReference>
<dbReference type="AlphaFoldDB" id="A0A495J0R4"/>
<feature type="compositionally biased region" description="Polar residues" evidence="2">
    <location>
        <begin position="12"/>
        <end position="23"/>
    </location>
</feature>
<accession>A0A495J0R4</accession>
<evidence type="ECO:0000256" key="3">
    <source>
        <dbReference type="SAM" id="Phobius"/>
    </source>
</evidence>